<proteinExistence type="predicted"/>
<gene>
    <name evidence="1" type="ORF">BV25DRAFT_244190</name>
</gene>
<name>A0ACB8T8N6_9AGAM</name>
<reference evidence="1" key="2">
    <citation type="journal article" date="2022" name="New Phytol.">
        <title>Evolutionary transition to the ectomycorrhizal habit in the genomes of a hyperdiverse lineage of mushroom-forming fungi.</title>
        <authorList>
            <person name="Looney B."/>
            <person name="Miyauchi S."/>
            <person name="Morin E."/>
            <person name="Drula E."/>
            <person name="Courty P.E."/>
            <person name="Kohler A."/>
            <person name="Kuo A."/>
            <person name="LaButti K."/>
            <person name="Pangilinan J."/>
            <person name="Lipzen A."/>
            <person name="Riley R."/>
            <person name="Andreopoulos W."/>
            <person name="He G."/>
            <person name="Johnson J."/>
            <person name="Nolan M."/>
            <person name="Tritt A."/>
            <person name="Barry K.W."/>
            <person name="Grigoriev I.V."/>
            <person name="Nagy L.G."/>
            <person name="Hibbett D."/>
            <person name="Henrissat B."/>
            <person name="Matheny P.B."/>
            <person name="Labbe J."/>
            <person name="Martin F.M."/>
        </authorList>
    </citation>
    <scope>NUCLEOTIDE SEQUENCE</scope>
    <source>
        <strain evidence="1">HHB10654</strain>
    </source>
</reference>
<accession>A0ACB8T8N6</accession>
<reference evidence="1" key="1">
    <citation type="submission" date="2021-03" db="EMBL/GenBank/DDBJ databases">
        <authorList>
            <consortium name="DOE Joint Genome Institute"/>
            <person name="Ahrendt S."/>
            <person name="Looney B.P."/>
            <person name="Miyauchi S."/>
            <person name="Morin E."/>
            <person name="Drula E."/>
            <person name="Courty P.E."/>
            <person name="Chicoki N."/>
            <person name="Fauchery L."/>
            <person name="Kohler A."/>
            <person name="Kuo A."/>
            <person name="Labutti K."/>
            <person name="Pangilinan J."/>
            <person name="Lipzen A."/>
            <person name="Riley R."/>
            <person name="Andreopoulos W."/>
            <person name="He G."/>
            <person name="Johnson J."/>
            <person name="Barry K.W."/>
            <person name="Grigoriev I.V."/>
            <person name="Nagy L."/>
            <person name="Hibbett D."/>
            <person name="Henrissat B."/>
            <person name="Matheny P.B."/>
            <person name="Labbe J."/>
            <person name="Martin F."/>
        </authorList>
    </citation>
    <scope>NUCLEOTIDE SEQUENCE</scope>
    <source>
        <strain evidence="1">HHB10654</strain>
    </source>
</reference>
<keyword evidence="2" id="KW-1185">Reference proteome</keyword>
<dbReference type="Proteomes" id="UP000814140">
    <property type="component" value="Unassembled WGS sequence"/>
</dbReference>
<evidence type="ECO:0000313" key="1">
    <source>
        <dbReference type="EMBL" id="KAI0064523.1"/>
    </source>
</evidence>
<organism evidence="1 2">
    <name type="scientific">Artomyces pyxidatus</name>
    <dbReference type="NCBI Taxonomy" id="48021"/>
    <lineage>
        <taxon>Eukaryota</taxon>
        <taxon>Fungi</taxon>
        <taxon>Dikarya</taxon>
        <taxon>Basidiomycota</taxon>
        <taxon>Agaricomycotina</taxon>
        <taxon>Agaricomycetes</taxon>
        <taxon>Russulales</taxon>
        <taxon>Auriscalpiaceae</taxon>
        <taxon>Artomyces</taxon>
    </lineage>
</organism>
<protein>
    <submittedName>
        <fullName evidence="1">NAD(P)-binding protein</fullName>
    </submittedName>
</protein>
<comment type="caution">
    <text evidence="1">The sequence shown here is derived from an EMBL/GenBank/DDBJ whole genome shotgun (WGS) entry which is preliminary data.</text>
</comment>
<evidence type="ECO:0000313" key="2">
    <source>
        <dbReference type="Proteomes" id="UP000814140"/>
    </source>
</evidence>
<dbReference type="EMBL" id="MU277198">
    <property type="protein sequence ID" value="KAI0064523.1"/>
    <property type="molecule type" value="Genomic_DNA"/>
</dbReference>
<sequence>MIFTTKTTVFLTGATGYIGGTVLQRLLEHTERNKFDITVLVREEGKAERLRQLGLKTEVGTLDDLDLVRQLAARADIVLNNASADHLPGIKAILSGMKERFEKTGRVPILIHTSGAGVFTNLEGDQGISPHTVYYDSEPEQMESLPSTRAHRLVDLEVVAADKKGYVRTHIVLPGTIYGLAAGPLAKLGIQHAHSAPLSQLVRLALRRGQTPAPERSLVWPGVDIEDVGDLYRVLFDAARKDVRTPHGREGYYVAENGEFSVYEVANELAGVLYWLGQGRSPEPEVLTDEERLQLKGPRLLSLTCRAVGDKSRSLGWRPTKTNEDLLASIVPEVLAVLAGQ</sequence>